<accession>A0A0E9QTL1</accession>
<proteinExistence type="predicted"/>
<organism evidence="1">
    <name type="scientific">Anguilla anguilla</name>
    <name type="common">European freshwater eel</name>
    <name type="synonym">Muraena anguilla</name>
    <dbReference type="NCBI Taxonomy" id="7936"/>
    <lineage>
        <taxon>Eukaryota</taxon>
        <taxon>Metazoa</taxon>
        <taxon>Chordata</taxon>
        <taxon>Craniata</taxon>
        <taxon>Vertebrata</taxon>
        <taxon>Euteleostomi</taxon>
        <taxon>Actinopterygii</taxon>
        <taxon>Neopterygii</taxon>
        <taxon>Teleostei</taxon>
        <taxon>Anguilliformes</taxon>
        <taxon>Anguillidae</taxon>
        <taxon>Anguilla</taxon>
    </lineage>
</organism>
<protein>
    <submittedName>
        <fullName evidence="1">Uncharacterized protein</fullName>
    </submittedName>
</protein>
<evidence type="ECO:0000313" key="1">
    <source>
        <dbReference type="EMBL" id="JAH20286.1"/>
    </source>
</evidence>
<dbReference type="EMBL" id="GBXM01088291">
    <property type="protein sequence ID" value="JAH20286.1"/>
    <property type="molecule type" value="Transcribed_RNA"/>
</dbReference>
<name>A0A0E9QTL1_ANGAN</name>
<sequence length="10" mass="1266">MKECHIFKET</sequence>
<reference evidence="1" key="2">
    <citation type="journal article" date="2015" name="Fish Shellfish Immunol.">
        <title>Early steps in the European eel (Anguilla anguilla)-Vibrio vulnificus interaction in the gills: Role of the RtxA13 toxin.</title>
        <authorList>
            <person name="Callol A."/>
            <person name="Pajuelo D."/>
            <person name="Ebbesson L."/>
            <person name="Teles M."/>
            <person name="MacKenzie S."/>
            <person name="Amaro C."/>
        </authorList>
    </citation>
    <scope>NUCLEOTIDE SEQUENCE</scope>
</reference>
<reference evidence="1" key="1">
    <citation type="submission" date="2014-11" db="EMBL/GenBank/DDBJ databases">
        <authorList>
            <person name="Amaro Gonzalez C."/>
        </authorList>
    </citation>
    <scope>NUCLEOTIDE SEQUENCE</scope>
</reference>